<comment type="function">
    <text evidence="9">Serine/threonine kinase that plays a role in the response to environmental stress. Appears to act upstream of the JUN N-terminal pathway.</text>
</comment>
<dbReference type="GO" id="GO:0005524">
    <property type="term" value="F:ATP binding"/>
    <property type="evidence" value="ECO:0007669"/>
    <property type="project" value="UniProtKB-UniRule"/>
</dbReference>
<dbReference type="Gene3D" id="1.10.510.10">
    <property type="entry name" value="Transferase(Phosphotransferase) domain 1"/>
    <property type="match status" value="1"/>
</dbReference>
<evidence type="ECO:0000256" key="3">
    <source>
        <dbReference type="ARBA" id="ARBA00022527"/>
    </source>
</evidence>
<evidence type="ECO:0000256" key="6">
    <source>
        <dbReference type="ARBA" id="ARBA00022741"/>
    </source>
</evidence>
<dbReference type="Proteomes" id="UP001295444">
    <property type="component" value="Chromosome 09"/>
</dbReference>
<dbReference type="Pfam" id="PF00069">
    <property type="entry name" value="Pkinase"/>
    <property type="match status" value="1"/>
</dbReference>
<evidence type="ECO:0000256" key="13">
    <source>
        <dbReference type="SAM" id="MobiDB-lite"/>
    </source>
</evidence>
<feature type="region of interest" description="Disordered" evidence="13">
    <location>
        <begin position="295"/>
        <end position="314"/>
    </location>
</feature>
<keyword evidence="6 9" id="KW-0547">Nucleotide-binding</keyword>
<dbReference type="GO" id="GO:0008349">
    <property type="term" value="F:MAP kinase kinase kinase kinase activity"/>
    <property type="evidence" value="ECO:0007669"/>
    <property type="project" value="InterPro"/>
</dbReference>
<dbReference type="SUPFAM" id="SSF56112">
    <property type="entry name" value="Protein kinase-like (PK-like)"/>
    <property type="match status" value="1"/>
</dbReference>
<evidence type="ECO:0000256" key="10">
    <source>
        <dbReference type="PIRSR" id="PIRSR038172-1"/>
    </source>
</evidence>
<keyword evidence="5 9" id="KW-0808">Transferase</keyword>
<dbReference type="InterPro" id="IPR021160">
    <property type="entry name" value="MAPKKKK"/>
</dbReference>
<name>A0AAD1SY32_PELCU</name>
<evidence type="ECO:0000256" key="2">
    <source>
        <dbReference type="ARBA" id="ARBA00008874"/>
    </source>
</evidence>
<dbReference type="InterPro" id="IPR017441">
    <property type="entry name" value="Protein_kinase_ATP_BS"/>
</dbReference>
<dbReference type="SMART" id="SM00036">
    <property type="entry name" value="CNH"/>
    <property type="match status" value="1"/>
</dbReference>
<evidence type="ECO:0000256" key="4">
    <source>
        <dbReference type="ARBA" id="ARBA00022553"/>
    </source>
</evidence>
<dbReference type="InterPro" id="IPR050629">
    <property type="entry name" value="STE20/SPS1-PAK"/>
</dbReference>
<feature type="compositionally biased region" description="Basic and acidic residues" evidence="13">
    <location>
        <begin position="295"/>
        <end position="304"/>
    </location>
</feature>
<comment type="catalytic activity">
    <reaction evidence="9">
        <text>L-seryl-[protein] + ATP = O-phospho-L-seryl-[protein] + ADP + H(+)</text>
        <dbReference type="Rhea" id="RHEA:17989"/>
        <dbReference type="Rhea" id="RHEA-COMP:9863"/>
        <dbReference type="Rhea" id="RHEA-COMP:11604"/>
        <dbReference type="ChEBI" id="CHEBI:15378"/>
        <dbReference type="ChEBI" id="CHEBI:29999"/>
        <dbReference type="ChEBI" id="CHEBI:30616"/>
        <dbReference type="ChEBI" id="CHEBI:83421"/>
        <dbReference type="ChEBI" id="CHEBI:456216"/>
        <dbReference type="EC" id="2.7.11.1"/>
    </reaction>
</comment>
<proteinExistence type="inferred from homology"/>
<gene>
    <name evidence="16" type="ORF">PECUL_23A050812</name>
</gene>
<evidence type="ECO:0000256" key="12">
    <source>
        <dbReference type="PROSITE-ProRule" id="PRU10141"/>
    </source>
</evidence>
<feature type="active site" description="Proton acceptor" evidence="10">
    <location>
        <position position="140"/>
    </location>
</feature>
<dbReference type="PANTHER" id="PTHR48012">
    <property type="entry name" value="STERILE20-LIKE KINASE, ISOFORM B-RELATED"/>
    <property type="match status" value="1"/>
</dbReference>
<keyword evidence="17" id="KW-1185">Reference proteome</keyword>
<dbReference type="SMART" id="SM00220">
    <property type="entry name" value="S_TKc"/>
    <property type="match status" value="1"/>
</dbReference>
<organism evidence="16 17">
    <name type="scientific">Pelobates cultripes</name>
    <name type="common">Western spadefoot toad</name>
    <dbReference type="NCBI Taxonomy" id="61616"/>
    <lineage>
        <taxon>Eukaryota</taxon>
        <taxon>Metazoa</taxon>
        <taxon>Chordata</taxon>
        <taxon>Craniata</taxon>
        <taxon>Vertebrata</taxon>
        <taxon>Euteleostomi</taxon>
        <taxon>Amphibia</taxon>
        <taxon>Batrachia</taxon>
        <taxon>Anura</taxon>
        <taxon>Pelobatoidea</taxon>
        <taxon>Pelobatidae</taxon>
        <taxon>Pelobates</taxon>
    </lineage>
</organism>
<evidence type="ECO:0000256" key="11">
    <source>
        <dbReference type="PIRSR" id="PIRSR038172-2"/>
    </source>
</evidence>
<evidence type="ECO:0000256" key="5">
    <source>
        <dbReference type="ARBA" id="ARBA00022679"/>
    </source>
</evidence>
<feature type="binding site" evidence="11">
    <location>
        <begin position="26"/>
        <end position="34"/>
    </location>
    <ligand>
        <name>ATP</name>
        <dbReference type="ChEBI" id="CHEBI:30616"/>
    </ligand>
</feature>
<evidence type="ECO:0000259" key="14">
    <source>
        <dbReference type="PROSITE" id="PS50011"/>
    </source>
</evidence>
<dbReference type="PANTHER" id="PTHR48012:SF15">
    <property type="entry name" value="MITOGEN-ACTIVATED PROTEIN KINASE KINASE KINASE KINASE 1"/>
    <property type="match status" value="1"/>
</dbReference>
<comment type="similarity">
    <text evidence="2 9">Belongs to the protein kinase superfamily. STE Ser/Thr protein kinase family. STE20 subfamily.</text>
</comment>
<evidence type="ECO:0000313" key="17">
    <source>
        <dbReference type="Proteomes" id="UP001295444"/>
    </source>
</evidence>
<keyword evidence="7 9" id="KW-0418">Kinase</keyword>
<dbReference type="AlphaFoldDB" id="A0AAD1SY32"/>
<comment type="cofactor">
    <cofactor evidence="1 9">
        <name>Mg(2+)</name>
        <dbReference type="ChEBI" id="CHEBI:18420"/>
    </cofactor>
</comment>
<dbReference type="InterPro" id="IPR000719">
    <property type="entry name" value="Prot_kinase_dom"/>
</dbReference>
<evidence type="ECO:0000256" key="8">
    <source>
        <dbReference type="ARBA" id="ARBA00022840"/>
    </source>
</evidence>
<reference evidence="16" key="1">
    <citation type="submission" date="2022-03" db="EMBL/GenBank/DDBJ databases">
        <authorList>
            <person name="Alioto T."/>
            <person name="Alioto T."/>
            <person name="Gomez Garrido J."/>
        </authorList>
    </citation>
    <scope>NUCLEOTIDE SEQUENCE</scope>
</reference>
<evidence type="ECO:0000256" key="7">
    <source>
        <dbReference type="ARBA" id="ARBA00022777"/>
    </source>
</evidence>
<dbReference type="EMBL" id="OW240920">
    <property type="protein sequence ID" value="CAH2314186.1"/>
    <property type="molecule type" value="Genomic_DNA"/>
</dbReference>
<dbReference type="PIRSF" id="PIRSF038172">
    <property type="entry name" value="MAPKKKK"/>
    <property type="match status" value="1"/>
</dbReference>
<comment type="catalytic activity">
    <reaction evidence="9">
        <text>L-threonyl-[protein] + ATP = O-phospho-L-threonyl-[protein] + ADP + H(+)</text>
        <dbReference type="Rhea" id="RHEA:46608"/>
        <dbReference type="Rhea" id="RHEA-COMP:11060"/>
        <dbReference type="Rhea" id="RHEA-COMP:11605"/>
        <dbReference type="ChEBI" id="CHEBI:15378"/>
        <dbReference type="ChEBI" id="CHEBI:30013"/>
        <dbReference type="ChEBI" id="CHEBI:30616"/>
        <dbReference type="ChEBI" id="CHEBI:61977"/>
        <dbReference type="ChEBI" id="CHEBI:456216"/>
        <dbReference type="EC" id="2.7.11.1"/>
    </reaction>
</comment>
<protein>
    <recommendedName>
        <fullName evidence="9">Mitogen-activated protein kinase kinase kinase kinase</fullName>
        <ecNumber evidence="9">2.7.11.1</ecNumber>
    </recommendedName>
</protein>
<dbReference type="CDD" id="cd06613">
    <property type="entry name" value="STKc_MAP4K3_like"/>
    <property type="match status" value="1"/>
</dbReference>
<accession>A0AAD1SY32</accession>
<dbReference type="PROSITE" id="PS50011">
    <property type="entry name" value="PROTEIN_KINASE_DOM"/>
    <property type="match status" value="1"/>
</dbReference>
<evidence type="ECO:0000313" key="16">
    <source>
        <dbReference type="EMBL" id="CAH2314186.1"/>
    </source>
</evidence>
<feature type="domain" description="Protein kinase" evidence="14">
    <location>
        <begin position="20"/>
        <end position="277"/>
    </location>
</feature>
<keyword evidence="3 9" id="KW-0723">Serine/threonine-protein kinase</keyword>
<dbReference type="EC" id="2.7.11.1" evidence="9"/>
<dbReference type="PROSITE" id="PS00107">
    <property type="entry name" value="PROTEIN_KINASE_ATP"/>
    <property type="match status" value="1"/>
</dbReference>
<feature type="binding site" evidence="11">
    <location>
        <position position="49"/>
    </location>
    <ligand>
        <name>ATP</name>
        <dbReference type="ChEBI" id="CHEBI:30616"/>
    </ligand>
</feature>
<dbReference type="InterPro" id="IPR001180">
    <property type="entry name" value="CNH_dom"/>
</dbReference>
<feature type="compositionally biased region" description="Acidic residues" evidence="13">
    <location>
        <begin position="385"/>
        <end position="398"/>
    </location>
</feature>
<keyword evidence="4" id="KW-0597">Phosphoprotein</keyword>
<dbReference type="PROSITE" id="PS50219">
    <property type="entry name" value="CNH"/>
    <property type="match status" value="1"/>
</dbReference>
<sequence>MDAQGRLALEISSRDPQDDYELLQRLGNGSYGEVYKARNKISGDLAAVKIVKKESDEDFSIVQKEVLMLKGCAHRNIVAYYSSYIRVNKLWICMEYCGGGSLQDVYQVTGALSEQQTAYVCRETLQGLFYLHNQGKIHRDIKGANILLNDKGDVKLADFGISAQLTATFARRNSFIGTPYWMAPEVAAVELKGGYTELCDIWSLGITAIELTELQPPMFHIHPLRVLFLMSKSGFQPPKLKDKSKWSGGFHNFIKVTLTKSAKKRPSASKLLTHQFVAQPGLNASLTQELLEKLRNPEKQRETPYPEEEEDFEEVHPTFSRILSKNRHSKASRSSSDIQLRQIHFQNLAVKEGVEFGFSLNKSFEGESDVCQAVSGRTPCIRGEDSDDDDDDDYDDVDIPSAVDPSIDILPSEEVPPPLPPKPRFRTSSAEASMKPNRLHTPPTLVRCSSGPSVPRNAEQAWPQCVWNPLPAASSEPSLVIQDLPSRPPPTLPPKNRKNQKETKFKKIFNGCPLKIHSATCWDHPTTKDSHIILGCEEGIFTLNRAESEASLELLFPGRTIWVHSINNVLMSISGKASHLYSHNLTALHEQSRRESRLVHISTHRLLPRRKSTSSKVPDTKGSKKCCVVHNAACDTWFLCVALESSILLLEWYQPLQKFMLLKHFDFPLPCPLKLFQMFVVPGEQYPLVCIGVQKGSAPGARVQFQTINLNSLTSWFTDFSADSPWAGPVQLIQTSNESILVLTDNTLSFVDLHGDPLHGCRVPEVSFSFSVESVAIYGDRIIVFRNKGYQELDMWSAEVVTECCDRSFRLLSSDSSVIILEASKAVHHSTTNLYIQDC</sequence>
<dbReference type="FunFam" id="1.10.510.10:FF:000031">
    <property type="entry name" value="Mitogen-activated protein kinase kinase kinase kinase"/>
    <property type="match status" value="1"/>
</dbReference>
<dbReference type="GO" id="GO:0005737">
    <property type="term" value="C:cytoplasm"/>
    <property type="evidence" value="ECO:0007669"/>
    <property type="project" value="TreeGrafter"/>
</dbReference>
<dbReference type="Pfam" id="PF00780">
    <property type="entry name" value="CNH"/>
    <property type="match status" value="1"/>
</dbReference>
<evidence type="ECO:0000259" key="15">
    <source>
        <dbReference type="PROSITE" id="PS50219"/>
    </source>
</evidence>
<feature type="region of interest" description="Disordered" evidence="13">
    <location>
        <begin position="480"/>
        <end position="500"/>
    </location>
</feature>
<keyword evidence="8 9" id="KW-0067">ATP-binding</keyword>
<dbReference type="InterPro" id="IPR011009">
    <property type="entry name" value="Kinase-like_dom_sf"/>
</dbReference>
<feature type="region of interest" description="Disordered" evidence="13">
    <location>
        <begin position="377"/>
        <end position="453"/>
    </location>
</feature>
<evidence type="ECO:0000256" key="1">
    <source>
        <dbReference type="ARBA" id="ARBA00001946"/>
    </source>
</evidence>
<feature type="binding site" evidence="12">
    <location>
        <position position="53"/>
    </location>
    <ligand>
        <name>ATP</name>
        <dbReference type="ChEBI" id="CHEBI:30616"/>
    </ligand>
</feature>
<evidence type="ECO:0000256" key="9">
    <source>
        <dbReference type="PIRNR" id="PIRNR038172"/>
    </source>
</evidence>
<feature type="domain" description="CNH" evidence="15">
    <location>
        <begin position="513"/>
        <end position="819"/>
    </location>
</feature>